<feature type="region of interest" description="Disordered" evidence="1">
    <location>
        <begin position="1"/>
        <end position="22"/>
    </location>
</feature>
<evidence type="ECO:0000256" key="1">
    <source>
        <dbReference type="SAM" id="MobiDB-lite"/>
    </source>
</evidence>
<feature type="domain" description="UGGT thioredoxin-like" evidence="2">
    <location>
        <begin position="597"/>
        <end position="663"/>
    </location>
</feature>
<protein>
    <submittedName>
        <fullName evidence="3">UDP-glucose:glycoprotein glucosyltransferase 1</fullName>
    </submittedName>
</protein>
<sequence length="667" mass="70942">MSLVTQYKKERQSAGSEDSGLPDGLNEFYARFDREGASTPVPLPCDSHDPPFLVTEQEARRALTRLGVNGAAGPDGIGPRLLGTCSGRLASVFTFVFSWSLAASTVPLCFRRSAVVPVPGRPSPGALGDCGPVALASVMVKCFERFVLSCIDSLLPPDFDVFQFACGIGGSIGDAVAMDTHEVLTHLEGKKSCARILFVDCGLAFDAVVPGKLYTKLVQDLQFPISICNWVLDFLLDRPQVVRVGNVSSSAVVLDAGTPRGCPLSPRLCSIFTYDCGAGFPGCLLVEFAGDAAVAGLVDGIGESGFLRRIGSAVQWCGEGGLKLGVSGTGELVVGFRGGEVPPPPLVVAGDAVGRVDSFEFLGAVLSGTLGWELSGNSVCRGARRRVCFLRKLGSFGVNGVALIGFSRAVVGCVLARSIVVWFDGVAKEDIGGLNSVIIDAQRLIGVSLPSLGGLCGEGVSAGVGGMLGDDAHPAGRCFDFLPRGQGLGAFRGVGRLVDGFFPQAMRHFDGAGVGRLEKSETRVPLSGYGVELAIKSTEYKAKDDTKVEDRKSGDEDEEDFTSEDIEGINFKTLSELHPELKKELREFRNNLTNAATELTPFKVWQLQDLSYQAGQKVMSAPLEDSLQYLRDISQNFPTQARTLVKESVSSEFKREVQKNQAVSDTN</sequence>
<keyword evidence="4" id="KW-1185">Reference proteome</keyword>
<proteinExistence type="predicted"/>
<dbReference type="GO" id="GO:0003980">
    <property type="term" value="F:UDP-glucose:glycoprotein glucosyltransferase activity"/>
    <property type="evidence" value="ECO:0007669"/>
    <property type="project" value="InterPro"/>
</dbReference>
<dbReference type="GO" id="GO:0018279">
    <property type="term" value="P:protein N-linked glycosylation via asparagine"/>
    <property type="evidence" value="ECO:0007669"/>
    <property type="project" value="TreeGrafter"/>
</dbReference>
<comment type="caution">
    <text evidence="3">The sequence shown here is derived from an EMBL/GenBank/DDBJ whole genome shotgun (WGS) entry which is preliminary data.</text>
</comment>
<evidence type="ECO:0000313" key="4">
    <source>
        <dbReference type="Proteomes" id="UP000762676"/>
    </source>
</evidence>
<dbReference type="Pfam" id="PF18401">
    <property type="entry name" value="Thioredoxin_13"/>
    <property type="match status" value="1"/>
</dbReference>
<feature type="region of interest" description="Disordered" evidence="1">
    <location>
        <begin position="544"/>
        <end position="564"/>
    </location>
</feature>
<organism evidence="3 4">
    <name type="scientific">Elysia marginata</name>
    <dbReference type="NCBI Taxonomy" id="1093978"/>
    <lineage>
        <taxon>Eukaryota</taxon>
        <taxon>Metazoa</taxon>
        <taxon>Spiralia</taxon>
        <taxon>Lophotrochozoa</taxon>
        <taxon>Mollusca</taxon>
        <taxon>Gastropoda</taxon>
        <taxon>Heterobranchia</taxon>
        <taxon>Euthyneura</taxon>
        <taxon>Panpulmonata</taxon>
        <taxon>Sacoglossa</taxon>
        <taxon>Placobranchoidea</taxon>
        <taxon>Plakobranchidae</taxon>
        <taxon>Elysia</taxon>
    </lineage>
</organism>
<gene>
    <name evidence="3" type="ORF">ElyMa_000154500</name>
</gene>
<evidence type="ECO:0000259" key="2">
    <source>
        <dbReference type="Pfam" id="PF18401"/>
    </source>
</evidence>
<name>A0AAV4ERJ8_9GAST</name>
<dbReference type="PANTHER" id="PTHR11226">
    <property type="entry name" value="UDP-GLUCOSE GLYCOPROTEIN:GLUCOSYLTRANSFERASE"/>
    <property type="match status" value="1"/>
</dbReference>
<dbReference type="GO" id="GO:0005783">
    <property type="term" value="C:endoplasmic reticulum"/>
    <property type="evidence" value="ECO:0007669"/>
    <property type="project" value="TreeGrafter"/>
</dbReference>
<feature type="compositionally biased region" description="Basic and acidic residues" evidence="1">
    <location>
        <begin position="544"/>
        <end position="554"/>
    </location>
</feature>
<dbReference type="AlphaFoldDB" id="A0AAV4ERJ8"/>
<dbReference type="InterPro" id="IPR040694">
    <property type="entry name" value="UGGT_TRXL_2"/>
</dbReference>
<dbReference type="GO" id="GO:0051082">
    <property type="term" value="F:unfolded protein binding"/>
    <property type="evidence" value="ECO:0007669"/>
    <property type="project" value="TreeGrafter"/>
</dbReference>
<dbReference type="EMBL" id="BMAT01000288">
    <property type="protein sequence ID" value="GFR63376.1"/>
    <property type="molecule type" value="Genomic_DNA"/>
</dbReference>
<dbReference type="GO" id="GO:0036503">
    <property type="term" value="P:ERAD pathway"/>
    <property type="evidence" value="ECO:0007669"/>
    <property type="project" value="TreeGrafter"/>
</dbReference>
<evidence type="ECO:0000313" key="3">
    <source>
        <dbReference type="EMBL" id="GFR63376.1"/>
    </source>
</evidence>
<accession>A0AAV4ERJ8</accession>
<dbReference type="PANTHER" id="PTHR11226:SF0">
    <property type="entry name" value="UDP-GLUCOSE:GLYCOPROTEIN GLUCOSYLTRANSFERASE"/>
    <property type="match status" value="1"/>
</dbReference>
<dbReference type="Proteomes" id="UP000762676">
    <property type="component" value="Unassembled WGS sequence"/>
</dbReference>
<feature type="compositionally biased region" description="Acidic residues" evidence="1">
    <location>
        <begin position="555"/>
        <end position="564"/>
    </location>
</feature>
<dbReference type="InterPro" id="IPR009448">
    <property type="entry name" value="UDP-g_GGtrans"/>
</dbReference>
<reference evidence="3 4" key="1">
    <citation type="journal article" date="2021" name="Elife">
        <title>Chloroplast acquisition without the gene transfer in kleptoplastic sea slugs, Plakobranchus ocellatus.</title>
        <authorList>
            <person name="Maeda T."/>
            <person name="Takahashi S."/>
            <person name="Yoshida T."/>
            <person name="Shimamura S."/>
            <person name="Takaki Y."/>
            <person name="Nagai Y."/>
            <person name="Toyoda A."/>
            <person name="Suzuki Y."/>
            <person name="Arimoto A."/>
            <person name="Ishii H."/>
            <person name="Satoh N."/>
            <person name="Nishiyama T."/>
            <person name="Hasebe M."/>
            <person name="Maruyama T."/>
            <person name="Minagawa J."/>
            <person name="Obokata J."/>
            <person name="Shigenobu S."/>
        </authorList>
    </citation>
    <scope>NUCLEOTIDE SEQUENCE [LARGE SCALE GENOMIC DNA]</scope>
</reference>